<dbReference type="RefSeq" id="WP_150904288.1">
    <property type="nucleotide sequence ID" value="NZ_VTWT01000006.1"/>
</dbReference>
<evidence type="ECO:0000256" key="1">
    <source>
        <dbReference type="PROSITE-ProRule" id="PRU00339"/>
    </source>
</evidence>
<evidence type="ECO:0000313" key="2">
    <source>
        <dbReference type="EMBL" id="KAA9332876.1"/>
    </source>
</evidence>
<comment type="caution">
    <text evidence="2">The sequence shown here is derived from an EMBL/GenBank/DDBJ whole genome shotgun (WGS) entry which is preliminary data.</text>
</comment>
<protein>
    <recommendedName>
        <fullName evidence="4">Tetratricopeptide repeat protein</fullName>
    </recommendedName>
</protein>
<keyword evidence="3" id="KW-1185">Reference proteome</keyword>
<keyword evidence="1" id="KW-0802">TPR repeat</keyword>
<dbReference type="Pfam" id="PF21033">
    <property type="entry name" value="RMD1-3"/>
    <property type="match status" value="1"/>
</dbReference>
<dbReference type="SUPFAM" id="SSF48452">
    <property type="entry name" value="TPR-like"/>
    <property type="match status" value="1"/>
</dbReference>
<dbReference type="InterPro" id="IPR019734">
    <property type="entry name" value="TPR_rpt"/>
</dbReference>
<feature type="repeat" description="TPR" evidence="1">
    <location>
        <begin position="29"/>
        <end position="62"/>
    </location>
</feature>
<dbReference type="AlphaFoldDB" id="A0A5N1IUT9"/>
<organism evidence="2 3">
    <name type="scientific">Adhaeribacter soli</name>
    <dbReference type="NCBI Taxonomy" id="2607655"/>
    <lineage>
        <taxon>Bacteria</taxon>
        <taxon>Pseudomonadati</taxon>
        <taxon>Bacteroidota</taxon>
        <taxon>Cytophagia</taxon>
        <taxon>Cytophagales</taxon>
        <taxon>Hymenobacteraceae</taxon>
        <taxon>Adhaeribacter</taxon>
    </lineage>
</organism>
<sequence>MRKRITQILFTYIFWMVAGQAVLAGNSKTETLLQEANELFASAKDNLALQKFEQALELEPDCYEALWKSSLLNSRIGLRYSDLLTQQKYFEKAWSYADAALCVNPEDAESNYVMALAVYNKANVLGVKERMLRSKVIKFHLDAALNADPAHADAWQLMGRWNFKNANLSKPEKAAVNMFFGGVSLDASNEKAVEALQKAISYNPANISYYYDLACVYRELQKMDLVEVTLLEASELKILTTEELEVSRRCQAMLREIQKA</sequence>
<accession>A0A5N1IUT9</accession>
<dbReference type="Gene3D" id="1.25.40.10">
    <property type="entry name" value="Tetratricopeptide repeat domain"/>
    <property type="match status" value="2"/>
</dbReference>
<dbReference type="Proteomes" id="UP000326570">
    <property type="component" value="Unassembled WGS sequence"/>
</dbReference>
<dbReference type="PROSITE" id="PS50005">
    <property type="entry name" value="TPR"/>
    <property type="match status" value="1"/>
</dbReference>
<gene>
    <name evidence="2" type="ORF">F0P94_12850</name>
</gene>
<proteinExistence type="predicted"/>
<dbReference type="EMBL" id="VTWT01000006">
    <property type="protein sequence ID" value="KAA9332876.1"/>
    <property type="molecule type" value="Genomic_DNA"/>
</dbReference>
<dbReference type="InterPro" id="IPR049039">
    <property type="entry name" value="RMD1-3_a_helical_rpt"/>
</dbReference>
<name>A0A5N1IUT9_9BACT</name>
<evidence type="ECO:0000313" key="3">
    <source>
        <dbReference type="Proteomes" id="UP000326570"/>
    </source>
</evidence>
<dbReference type="InterPro" id="IPR011990">
    <property type="entry name" value="TPR-like_helical_dom_sf"/>
</dbReference>
<evidence type="ECO:0008006" key="4">
    <source>
        <dbReference type="Google" id="ProtNLM"/>
    </source>
</evidence>
<reference evidence="2 3" key="1">
    <citation type="submission" date="2019-09" db="EMBL/GenBank/DDBJ databases">
        <title>Genome sequence of Adhaeribacter sp. M2.</title>
        <authorList>
            <person name="Srinivasan S."/>
        </authorList>
    </citation>
    <scope>NUCLEOTIDE SEQUENCE [LARGE SCALE GENOMIC DNA]</scope>
    <source>
        <strain evidence="2 3">M2</strain>
    </source>
</reference>